<feature type="domain" description="VWFD" evidence="4">
    <location>
        <begin position="392"/>
        <end position="587"/>
    </location>
</feature>
<comment type="caution">
    <text evidence="5">The sequence shown here is derived from an EMBL/GenBank/DDBJ whole genome shotgun (WGS) entry which is preliminary data.</text>
</comment>
<evidence type="ECO:0000313" key="5">
    <source>
        <dbReference type="EMBL" id="CAJ0959482.1"/>
    </source>
</evidence>
<evidence type="ECO:0000259" key="4">
    <source>
        <dbReference type="PROSITE" id="PS51233"/>
    </source>
</evidence>
<protein>
    <recommendedName>
        <fullName evidence="4">VWFD domain-containing protein</fullName>
    </recommendedName>
</protein>
<feature type="domain" description="VWFD" evidence="4">
    <location>
        <begin position="43"/>
        <end position="220"/>
    </location>
</feature>
<dbReference type="SMART" id="SM00832">
    <property type="entry name" value="C8"/>
    <property type="match status" value="3"/>
</dbReference>
<evidence type="ECO:0000256" key="2">
    <source>
        <dbReference type="ARBA" id="ARBA00023180"/>
    </source>
</evidence>
<dbReference type="Pfam" id="PF01826">
    <property type="entry name" value="TIL"/>
    <property type="match status" value="2"/>
</dbReference>
<dbReference type="InterPro" id="IPR036084">
    <property type="entry name" value="Ser_inhib-like_sf"/>
</dbReference>
<sequence length="1062" mass="116910">IVIPCITTTSTITDTGSSTTTPTITTVTTTTSPSTTQPPGPPGSCEVSGDPHYYTFDNQVHHFMGTCTYTLSKLCNDNTNLPNFNVEAANEHRGGNTRVSYVQYVNVDVHGYRITLEKNRVVKVNGNIVTLPEALVPDINIFLSGHDVVVTTAFGLNVKFDGNHRVVVTIPHGYANKVCGLCGNFNRNMTDDFLNPDGELEPDSNSLGNSWQVDNDTKCTPGPEVPPPCTDDEKVIISSNSFCGLITDQSGPFKDCHGVVDPLVYFNNCFYDLCELNLDPGVLCDSLQSYAQSCQTNGVVIGPWRNETFCPLKCPQNSHYEPCGTACPATCVNPVSPSYCNLPCTESCICDPGYVLFNKECVPSLQCGCWENDKHYPVGSEFWTDDTCSTICRCPSAGSSLICKSDACRSDQYCSVINGIPGCVYYSYGTCRVHNDPHYETYDKQVHHFMAKNVHRGNPSVSYVQRVIVDVYGYQIQIVRKENSRILVDDLWKTLPVILNGGAVKVERSGRYVILETDFKLRVSYDTDHSVELKIPDAFSGEVCGMCGNYNNRRPDDFLMPDGQLAQNSNELGNSWIVYDKNDPSCTDQPPPPPPPTCPPEDESLYESNAFCGLLTSKDDLFSVCHDVVDPESFFEICVFDLCALDGGKDILCSALEAYADACQKQGVTIPSWRNITSCEFTGDEECPSNSDYKECMTACPATCLDPQAPEKCTSPCVEGCECKDGYILSGGACVSKSQCGCSYNDQYYNSGDEFIEGNCERRCQCQDNNMVSCLPMSCPEDEICKVQNGLLGCYQPSSATCHIYGDPHYSTFDGTLHHFQGSCNYTVSETCANTSHSFIVTTRNEHRGNPSWTAINSVALTVDGVHIWIEKNNIVHVNNVLVTLPADVFGISIIRSGQYVVVNTHFGLQIKFNGDHELFVIVSEKYKDTLCGLCGTYNDNRFDDFTKPNGSIVTDVNDFGNSWRVPDDGWPCDPPPPPPPTCLPNIEQEAEAKCEIIKLLNGPFSQCHALIPPYQYFESCVYDQCATGGNDTYFCSSLEFYAAACEAIGVILGDWRQETNC</sequence>
<dbReference type="Pfam" id="PF08742">
    <property type="entry name" value="C8"/>
    <property type="match status" value="3"/>
</dbReference>
<dbReference type="InterPro" id="IPR001846">
    <property type="entry name" value="VWF_type-D"/>
</dbReference>
<keyword evidence="2" id="KW-0325">Glycoprotein</keyword>
<accession>A0ABN9M5N7</accession>
<dbReference type="Pfam" id="PF00094">
    <property type="entry name" value="VWD"/>
    <property type="match status" value="3"/>
</dbReference>
<dbReference type="Pfam" id="PF12714">
    <property type="entry name" value="TILa"/>
    <property type="match status" value="2"/>
</dbReference>
<dbReference type="PANTHER" id="PTHR11339:SF374">
    <property type="entry name" value="ZONADHESIN"/>
    <property type="match status" value="1"/>
</dbReference>
<dbReference type="SMART" id="SM00216">
    <property type="entry name" value="VWD"/>
    <property type="match status" value="3"/>
</dbReference>
<dbReference type="InterPro" id="IPR025615">
    <property type="entry name" value="TILa_dom"/>
</dbReference>
<feature type="non-terminal residue" evidence="5">
    <location>
        <position position="1"/>
    </location>
</feature>
<feature type="domain" description="VWFD" evidence="4">
    <location>
        <begin position="800"/>
        <end position="974"/>
    </location>
</feature>
<dbReference type="Proteomes" id="UP001176940">
    <property type="component" value="Unassembled WGS sequence"/>
</dbReference>
<evidence type="ECO:0000256" key="3">
    <source>
        <dbReference type="SAM" id="MobiDB-lite"/>
    </source>
</evidence>
<feature type="compositionally biased region" description="Polar residues" evidence="3">
    <location>
        <begin position="203"/>
        <end position="214"/>
    </location>
</feature>
<dbReference type="InterPro" id="IPR050780">
    <property type="entry name" value="Mucin_vWF_Thrombospondin_sf"/>
</dbReference>
<dbReference type="InterPro" id="IPR014853">
    <property type="entry name" value="VWF/SSPO/ZAN-like_Cys-rich_dom"/>
</dbReference>
<dbReference type="CDD" id="cd19941">
    <property type="entry name" value="TIL"/>
    <property type="match status" value="2"/>
</dbReference>
<name>A0ABN9M5N7_9NEOB</name>
<dbReference type="EMBL" id="CAUEEQ010047777">
    <property type="protein sequence ID" value="CAJ0959482.1"/>
    <property type="molecule type" value="Genomic_DNA"/>
</dbReference>
<proteinExistence type="predicted"/>
<feature type="region of interest" description="Disordered" evidence="3">
    <location>
        <begin position="196"/>
        <end position="217"/>
    </location>
</feature>
<dbReference type="PANTHER" id="PTHR11339">
    <property type="entry name" value="EXTRACELLULAR MATRIX GLYCOPROTEIN RELATED"/>
    <property type="match status" value="1"/>
</dbReference>
<dbReference type="Gene3D" id="2.10.25.10">
    <property type="entry name" value="Laminin"/>
    <property type="match status" value="2"/>
</dbReference>
<reference evidence="5" key="1">
    <citation type="submission" date="2023-07" db="EMBL/GenBank/DDBJ databases">
        <authorList>
            <person name="Stuckert A."/>
        </authorList>
    </citation>
    <scope>NUCLEOTIDE SEQUENCE</scope>
</reference>
<gene>
    <name evidence="5" type="ORF">RIMI_LOCUS16824212</name>
</gene>
<dbReference type="SUPFAM" id="SSF57567">
    <property type="entry name" value="Serine protease inhibitors"/>
    <property type="match status" value="2"/>
</dbReference>
<dbReference type="InterPro" id="IPR002919">
    <property type="entry name" value="TIL_dom"/>
</dbReference>
<evidence type="ECO:0000313" key="6">
    <source>
        <dbReference type="Proteomes" id="UP001176940"/>
    </source>
</evidence>
<organism evidence="5 6">
    <name type="scientific">Ranitomeya imitator</name>
    <name type="common">mimic poison frog</name>
    <dbReference type="NCBI Taxonomy" id="111125"/>
    <lineage>
        <taxon>Eukaryota</taxon>
        <taxon>Metazoa</taxon>
        <taxon>Chordata</taxon>
        <taxon>Craniata</taxon>
        <taxon>Vertebrata</taxon>
        <taxon>Euteleostomi</taxon>
        <taxon>Amphibia</taxon>
        <taxon>Batrachia</taxon>
        <taxon>Anura</taxon>
        <taxon>Neobatrachia</taxon>
        <taxon>Hyloidea</taxon>
        <taxon>Dendrobatidae</taxon>
        <taxon>Dendrobatinae</taxon>
        <taxon>Ranitomeya</taxon>
    </lineage>
</organism>
<keyword evidence="6" id="KW-1185">Reference proteome</keyword>
<feature type="compositionally biased region" description="Low complexity" evidence="3">
    <location>
        <begin position="14"/>
        <end position="35"/>
    </location>
</feature>
<feature type="non-terminal residue" evidence="5">
    <location>
        <position position="1062"/>
    </location>
</feature>
<keyword evidence="1" id="KW-1015">Disulfide bond</keyword>
<feature type="region of interest" description="Disordered" evidence="3">
    <location>
        <begin position="14"/>
        <end position="44"/>
    </location>
</feature>
<evidence type="ECO:0000256" key="1">
    <source>
        <dbReference type="ARBA" id="ARBA00023157"/>
    </source>
</evidence>
<dbReference type="PROSITE" id="PS51233">
    <property type="entry name" value="VWFD"/>
    <property type="match status" value="3"/>
</dbReference>